<keyword evidence="2" id="KW-1133">Transmembrane helix</keyword>
<organism evidence="3 4">
    <name type="scientific">Xylocopa violacea</name>
    <name type="common">Violet carpenter bee</name>
    <name type="synonym">Apis violacea</name>
    <dbReference type="NCBI Taxonomy" id="135666"/>
    <lineage>
        <taxon>Eukaryota</taxon>
        <taxon>Metazoa</taxon>
        <taxon>Ecdysozoa</taxon>
        <taxon>Arthropoda</taxon>
        <taxon>Hexapoda</taxon>
        <taxon>Insecta</taxon>
        <taxon>Pterygota</taxon>
        <taxon>Neoptera</taxon>
        <taxon>Endopterygota</taxon>
        <taxon>Hymenoptera</taxon>
        <taxon>Apocrita</taxon>
        <taxon>Aculeata</taxon>
        <taxon>Apoidea</taxon>
        <taxon>Anthophila</taxon>
        <taxon>Apidae</taxon>
        <taxon>Xylocopa</taxon>
        <taxon>Xylocopa</taxon>
    </lineage>
</organism>
<name>A0ABP1NXE2_XYLVO</name>
<feature type="region of interest" description="Disordered" evidence="1">
    <location>
        <begin position="373"/>
        <end position="404"/>
    </location>
</feature>
<evidence type="ECO:0000313" key="4">
    <source>
        <dbReference type="Proteomes" id="UP001642520"/>
    </source>
</evidence>
<feature type="compositionally biased region" description="Acidic residues" evidence="1">
    <location>
        <begin position="389"/>
        <end position="399"/>
    </location>
</feature>
<protein>
    <submittedName>
        <fullName evidence="3">Uncharacterized protein</fullName>
    </submittedName>
</protein>
<keyword evidence="2" id="KW-0812">Transmembrane</keyword>
<feature type="region of interest" description="Disordered" evidence="1">
    <location>
        <begin position="429"/>
        <end position="454"/>
    </location>
</feature>
<comment type="caution">
    <text evidence="3">The sequence shown here is derived from an EMBL/GenBank/DDBJ whole genome shotgun (WGS) entry which is preliminary data.</text>
</comment>
<gene>
    <name evidence="3" type="ORF">XYLVIOL_LOCUS7346</name>
</gene>
<evidence type="ECO:0000256" key="2">
    <source>
        <dbReference type="SAM" id="Phobius"/>
    </source>
</evidence>
<keyword evidence="2" id="KW-0472">Membrane</keyword>
<proteinExistence type="predicted"/>
<reference evidence="3 4" key="1">
    <citation type="submission" date="2024-08" db="EMBL/GenBank/DDBJ databases">
        <authorList>
            <person name="Will J Nash"/>
            <person name="Angela Man"/>
            <person name="Seanna McTaggart"/>
            <person name="Kendall Baker"/>
            <person name="Tom Barker"/>
            <person name="Leah Catchpole"/>
            <person name="Alex Durrant"/>
            <person name="Karim Gharbi"/>
            <person name="Naomi Irish"/>
            <person name="Gemy Kaithakottil"/>
            <person name="Debby Ku"/>
            <person name="Aaliyah Providence"/>
            <person name="Felix Shaw"/>
            <person name="David Swarbreck"/>
            <person name="Chris Watkins"/>
            <person name="Ann M. McCartney"/>
            <person name="Giulio Formenti"/>
            <person name="Alice Mouton"/>
            <person name="Noel Vella"/>
            <person name="Bjorn M von Reumont"/>
            <person name="Adriana Vella"/>
            <person name="Wilfried Haerty"/>
        </authorList>
    </citation>
    <scope>NUCLEOTIDE SEQUENCE [LARGE SCALE GENOMIC DNA]</scope>
</reference>
<evidence type="ECO:0000256" key="1">
    <source>
        <dbReference type="SAM" id="MobiDB-lite"/>
    </source>
</evidence>
<sequence>MKGPRCFWFVCLVRCFVWIKCTIVLVAASDGSRMDAGEDWRESWKLLRQPVNLEPREEWGDSVQRTANENFFGKFSELSDEGIVLFSTDKCSRYCIEKSVDQNEDNFRYINLFWTANGVEVTGHAEKHRPQLLRDAEPTNVRNTNINPQNCQIYLDLDCNVVEVKSTTDYARRKFHSNMENSKENENVFNESIDSDLKFPVNIKIAERYNLSEQTQTKFTVDSSVHRIVIDIDGNVSSALLQMPVDATASSRGTAMSWARKGAADGVRIDTRNAPPGEWMVKLLGEDDSKYRLIVEAFVREKNDARKLFFPDPWFKENFNDEAISKYYSNIEIKDNVSLGDKMYNDDAKNDSEVIAIEQPNLDAPASAKLVENKKLTREKPFKRRSKDTEEDNRMEEENSSIVSSNTEIVPANFVEYITFTTANKTVSVSTNTSNDKSFGKVSSTEEQERRRTKSSIENFDVDVVASTQKTINISMRMVKTLDDRELDEEMLSYATQTVEEKKMLIEVNRDSDLLVTPGTIHRVVFDVSNNCVLPVRYAFGVKSTPFRVQNVQPQYTWFYPGQMKNVAIDLLVPENAAPDTVNTVTLFILGTEIKEKSVYLYVQGSLSKLTDDVKPWVEYSFNNNCAGKSAKDQCYKSNWSVDVKIQDYDSGLKRVVASTNNIYPRTEFISGTRSPLTFYYSATCCDKTVKITAIDLLDNYNTVTIDVTAWNNLSEAEIATIAVGTLLVLLFIVLIVILIAYCVRRRKSHDLPYTQRYGSRPPTQSERTNF</sequence>
<feature type="transmembrane region" description="Helical" evidence="2">
    <location>
        <begin position="722"/>
        <end position="744"/>
    </location>
</feature>
<evidence type="ECO:0000313" key="3">
    <source>
        <dbReference type="EMBL" id="CAL7945669.1"/>
    </source>
</evidence>
<dbReference type="Proteomes" id="UP001642520">
    <property type="component" value="Unassembled WGS sequence"/>
</dbReference>
<feature type="transmembrane region" description="Helical" evidence="2">
    <location>
        <begin position="7"/>
        <end position="28"/>
    </location>
</feature>
<dbReference type="EMBL" id="CAXAJV020001294">
    <property type="protein sequence ID" value="CAL7945669.1"/>
    <property type="molecule type" value="Genomic_DNA"/>
</dbReference>
<feature type="compositionally biased region" description="Polar residues" evidence="1">
    <location>
        <begin position="429"/>
        <end position="445"/>
    </location>
</feature>
<keyword evidence="4" id="KW-1185">Reference proteome</keyword>
<accession>A0ABP1NXE2</accession>